<dbReference type="OrthoDB" id="3380505at2"/>
<sequence>MSLGLRFTGINVCSCWVCHCGPQHRQENRSQRHRDRQDLRVALGRWCNGDTTAFDDLAPPSRVHYW</sequence>
<dbReference type="Proteomes" id="UP000324701">
    <property type="component" value="Unassembled WGS sequence"/>
</dbReference>
<comment type="caution">
    <text evidence="1">The sequence shown here is derived from an EMBL/GenBank/DDBJ whole genome shotgun (WGS) entry which is preliminary data.</text>
</comment>
<reference evidence="1 2" key="1">
    <citation type="submission" date="2019-09" db="EMBL/GenBank/DDBJ databases">
        <title>Report of infection by Mycobacterium simiae a patient suffering from pulmonary tuberculosis.</title>
        <authorList>
            <person name="Mohanty P.S."/>
            <person name="Bansal A.K."/>
            <person name="Singh H."/>
            <person name="Sharma S."/>
            <person name="Patil S.A."/>
            <person name="Upadhaya P."/>
            <person name="Singh P.K."/>
            <person name="Kumar D."/>
            <person name="Kumar S."/>
            <person name="Singh R.K."/>
            <person name="Chaudhary B."/>
        </authorList>
    </citation>
    <scope>NUCLEOTIDE SEQUENCE [LARGE SCALE GENOMIC DNA]</scope>
    <source>
        <strain evidence="1 2">JAL-560-SIM</strain>
    </source>
</reference>
<accession>A0A5B1BUT0</accession>
<protein>
    <submittedName>
        <fullName evidence="1">Uncharacterized protein</fullName>
    </submittedName>
</protein>
<gene>
    <name evidence="1" type="ORF">F0Q45_02915</name>
</gene>
<proteinExistence type="predicted"/>
<name>A0A5B1BUT0_MYCSI</name>
<keyword evidence="2" id="KW-1185">Reference proteome</keyword>
<dbReference type="AlphaFoldDB" id="A0A5B1BUT0"/>
<dbReference type="EMBL" id="VTZN01000008">
    <property type="protein sequence ID" value="KAA1251722.1"/>
    <property type="molecule type" value="Genomic_DNA"/>
</dbReference>
<organism evidence="1 2">
    <name type="scientific">Mycobacterium simiae</name>
    <name type="common">Mycobacterium habana</name>
    <dbReference type="NCBI Taxonomy" id="1784"/>
    <lineage>
        <taxon>Bacteria</taxon>
        <taxon>Bacillati</taxon>
        <taxon>Actinomycetota</taxon>
        <taxon>Actinomycetes</taxon>
        <taxon>Mycobacteriales</taxon>
        <taxon>Mycobacteriaceae</taxon>
        <taxon>Mycobacterium</taxon>
        <taxon>Mycobacterium simiae complex</taxon>
    </lineage>
</organism>
<evidence type="ECO:0000313" key="2">
    <source>
        <dbReference type="Proteomes" id="UP000324701"/>
    </source>
</evidence>
<evidence type="ECO:0000313" key="1">
    <source>
        <dbReference type="EMBL" id="KAA1251722.1"/>
    </source>
</evidence>